<name>A0A1N7IW42_9CORY</name>
<accession>A0A1N7IW42</accession>
<dbReference type="AlphaFoldDB" id="A0A1N7IW42"/>
<reference evidence="2" key="1">
    <citation type="submission" date="2017-01" db="EMBL/GenBank/DDBJ databases">
        <authorList>
            <person name="Varghese N."/>
            <person name="Submissions S."/>
        </authorList>
    </citation>
    <scope>NUCLEOTIDE SEQUENCE [LARGE SCALE GENOMIC DNA]</scope>
    <source>
        <strain evidence="2">DSM 44531</strain>
    </source>
</reference>
<organism evidence="1 2">
    <name type="scientific">Corynebacterium appendicis CIP 107643</name>
    <dbReference type="NCBI Taxonomy" id="1161099"/>
    <lineage>
        <taxon>Bacteria</taxon>
        <taxon>Bacillati</taxon>
        <taxon>Actinomycetota</taxon>
        <taxon>Actinomycetes</taxon>
        <taxon>Mycobacteriales</taxon>
        <taxon>Corynebacteriaceae</taxon>
        <taxon>Corynebacterium</taxon>
    </lineage>
</organism>
<dbReference type="EMBL" id="FTOF01000002">
    <property type="protein sequence ID" value="SIS41257.1"/>
    <property type="molecule type" value="Genomic_DNA"/>
</dbReference>
<dbReference type="OrthoDB" id="4408924at2"/>
<dbReference type="Proteomes" id="UP000186292">
    <property type="component" value="Unassembled WGS sequence"/>
</dbReference>
<sequence>MATSNSYNPASAGGNNAGNGSFFTSRKNLVGMTLATLVRPCVRSTGSARRAMTSASEKVKQGILGQNFRAMDSQARTLREAFGYLSGLEDT</sequence>
<dbReference type="STRING" id="1161099.SAMN05444817_102181"/>
<evidence type="ECO:0000313" key="1">
    <source>
        <dbReference type="EMBL" id="SIS41257.1"/>
    </source>
</evidence>
<proteinExistence type="predicted"/>
<gene>
    <name evidence="1" type="ORF">SAMN05444817_102181</name>
</gene>
<protein>
    <submittedName>
        <fullName evidence="1">Uncharacterized protein</fullName>
    </submittedName>
</protein>
<evidence type="ECO:0000313" key="2">
    <source>
        <dbReference type="Proteomes" id="UP000186292"/>
    </source>
</evidence>
<dbReference type="RefSeq" id="WP_076598511.1">
    <property type="nucleotide sequence ID" value="NZ_CP046976.1"/>
</dbReference>
<keyword evidence="2" id="KW-1185">Reference proteome</keyword>